<dbReference type="SUPFAM" id="SSF69118">
    <property type="entry name" value="AhpD-like"/>
    <property type="match status" value="1"/>
</dbReference>
<dbReference type="InterPro" id="IPR029032">
    <property type="entry name" value="AhpD-like"/>
</dbReference>
<evidence type="ECO:0000313" key="3">
    <source>
        <dbReference type="Proteomes" id="UP001172778"/>
    </source>
</evidence>
<reference evidence="2" key="1">
    <citation type="submission" date="2023-03" db="EMBL/GenBank/DDBJ databases">
        <title>Chitinimonas shenzhenensis gen. nov., sp. nov., a novel member of family Burkholderiaceae isolated from activated sludge collected in Shen Zhen, China.</title>
        <authorList>
            <person name="Wang X."/>
        </authorList>
    </citation>
    <scope>NUCLEOTIDE SEQUENCE</scope>
    <source>
        <strain evidence="2">DQS-5</strain>
    </source>
</reference>
<dbReference type="RefSeq" id="WP_284100896.1">
    <property type="nucleotide sequence ID" value="NZ_JARRAF010000011.1"/>
</dbReference>
<dbReference type="EMBL" id="JARRAF010000011">
    <property type="protein sequence ID" value="MDK2124583.1"/>
    <property type="molecule type" value="Genomic_DNA"/>
</dbReference>
<dbReference type="Proteomes" id="UP001172778">
    <property type="component" value="Unassembled WGS sequence"/>
</dbReference>
<keyword evidence="3" id="KW-1185">Reference proteome</keyword>
<feature type="domain" description="Carboxymuconolactone decarboxylase-like" evidence="1">
    <location>
        <begin position="43"/>
        <end position="108"/>
    </location>
</feature>
<protein>
    <submittedName>
        <fullName evidence="2">Carboxymuconolactone decarboxylase family protein</fullName>
    </submittedName>
</protein>
<dbReference type="InterPro" id="IPR003779">
    <property type="entry name" value="CMD-like"/>
</dbReference>
<comment type="caution">
    <text evidence="2">The sequence shown here is derived from an EMBL/GenBank/DDBJ whole genome shotgun (WGS) entry which is preliminary data.</text>
</comment>
<dbReference type="PANTHER" id="PTHR35446">
    <property type="entry name" value="SI:CH211-175M2.5"/>
    <property type="match status" value="1"/>
</dbReference>
<evidence type="ECO:0000313" key="2">
    <source>
        <dbReference type="EMBL" id="MDK2124583.1"/>
    </source>
</evidence>
<dbReference type="PANTHER" id="PTHR35446:SF3">
    <property type="entry name" value="CMD DOMAIN-CONTAINING PROTEIN"/>
    <property type="match status" value="1"/>
</dbReference>
<dbReference type="Pfam" id="PF02627">
    <property type="entry name" value="CMD"/>
    <property type="match status" value="1"/>
</dbReference>
<evidence type="ECO:0000259" key="1">
    <source>
        <dbReference type="Pfam" id="PF02627"/>
    </source>
</evidence>
<name>A0ABT7DZS0_9NEIS</name>
<proteinExistence type="predicted"/>
<gene>
    <name evidence="2" type="ORF">PZA18_11025</name>
</gene>
<dbReference type="Gene3D" id="1.20.1290.10">
    <property type="entry name" value="AhpD-like"/>
    <property type="match status" value="1"/>
</dbReference>
<organism evidence="2 3">
    <name type="scientific">Parachitinimonas caeni</name>
    <dbReference type="NCBI Taxonomy" id="3031301"/>
    <lineage>
        <taxon>Bacteria</taxon>
        <taxon>Pseudomonadati</taxon>
        <taxon>Pseudomonadota</taxon>
        <taxon>Betaproteobacteria</taxon>
        <taxon>Neisseriales</taxon>
        <taxon>Chitinibacteraceae</taxon>
        <taxon>Parachitinimonas</taxon>
    </lineage>
</organism>
<sequence>MNTPFALHTQETAPVASQSLLQSAKANYGFVPNLFAGMAESPQLLEAYLATSAVFNQTELNDTEKQVVMMTVNRLNDCTYCMAAHSMVSTMSGVAPDVLQALRAGTPIADTKLEALRLFTVRMVESRGWPSEQDLHDLYAAGYGRRTAMDVVLGIGLKLMSNYAAAMADTPLDTVFAPHAWSATPHR</sequence>
<accession>A0ABT7DZS0</accession>